<protein>
    <submittedName>
        <fullName evidence="2">Uncharacterized protein</fullName>
    </submittedName>
</protein>
<feature type="region of interest" description="Disordered" evidence="1">
    <location>
        <begin position="75"/>
        <end position="96"/>
    </location>
</feature>
<organism evidence="2 3">
    <name type="scientific">Ralstonia condita</name>
    <dbReference type="NCBI Taxonomy" id="3058600"/>
    <lineage>
        <taxon>Bacteria</taxon>
        <taxon>Pseudomonadati</taxon>
        <taxon>Pseudomonadota</taxon>
        <taxon>Betaproteobacteria</taxon>
        <taxon>Burkholderiales</taxon>
        <taxon>Burkholderiaceae</taxon>
        <taxon>Ralstonia</taxon>
    </lineage>
</organism>
<proteinExistence type="predicted"/>
<name>A0ABN9IWY7_9RALS</name>
<evidence type="ECO:0000313" key="3">
    <source>
        <dbReference type="Proteomes" id="UP001189616"/>
    </source>
</evidence>
<keyword evidence="3" id="KW-1185">Reference proteome</keyword>
<gene>
    <name evidence="2" type="ORF">LMG7141_02976</name>
</gene>
<dbReference type="RefSeq" id="WP_316658361.1">
    <property type="nucleotide sequence ID" value="NZ_CATYWO010000004.1"/>
</dbReference>
<dbReference type="EMBL" id="CATYWO010000004">
    <property type="protein sequence ID" value="CAJ0794648.1"/>
    <property type="molecule type" value="Genomic_DNA"/>
</dbReference>
<reference evidence="2 3" key="1">
    <citation type="submission" date="2023-07" db="EMBL/GenBank/DDBJ databases">
        <authorList>
            <person name="Peeters C."/>
        </authorList>
    </citation>
    <scope>NUCLEOTIDE SEQUENCE [LARGE SCALE GENOMIC DNA]</scope>
    <source>
        <strain evidence="2 3">LMG 7141</strain>
    </source>
</reference>
<evidence type="ECO:0000313" key="2">
    <source>
        <dbReference type="EMBL" id="CAJ0794648.1"/>
    </source>
</evidence>
<accession>A0ABN9IWY7</accession>
<dbReference type="Proteomes" id="UP001189616">
    <property type="component" value="Unassembled WGS sequence"/>
</dbReference>
<feature type="compositionally biased region" description="Low complexity" evidence="1">
    <location>
        <begin position="77"/>
        <end position="90"/>
    </location>
</feature>
<comment type="caution">
    <text evidence="2">The sequence shown here is derived from an EMBL/GenBank/DDBJ whole genome shotgun (WGS) entry which is preliminary data.</text>
</comment>
<sequence>MLATTSVLIKTEDGREALAARRHDMQVRQRHLLILIDGARTVGQLHQLLRDWPDLDDLLAGLQRTGMVDVLPRDVPADAPAPSPTDSFDPISHFNRPLFGDDTDQRAMSAIYDELPPLAGMTLGLQTVAAPADVPASNEALLAPPDPSPITQAPVASELADVLPNVTKVELMRLAQQHFGAAAGAAMPLLRACREDAQSLSDVIAACAEAAEPVAGERAAARFVDAAMQVMAHRR</sequence>
<evidence type="ECO:0000256" key="1">
    <source>
        <dbReference type="SAM" id="MobiDB-lite"/>
    </source>
</evidence>